<comment type="caution">
    <text evidence="1">The sequence shown here is derived from an EMBL/GenBank/DDBJ whole genome shotgun (WGS) entry which is preliminary data.</text>
</comment>
<evidence type="ECO:0000313" key="1">
    <source>
        <dbReference type="EMBL" id="EMF81672.1"/>
    </source>
</evidence>
<organism evidence="1 2">
    <name type="scientific">Leptospira weilii serovar Topaz str. LT2116</name>
    <dbReference type="NCBI Taxonomy" id="1088540"/>
    <lineage>
        <taxon>Bacteria</taxon>
        <taxon>Pseudomonadati</taxon>
        <taxon>Spirochaetota</taxon>
        <taxon>Spirochaetia</taxon>
        <taxon>Leptospirales</taxon>
        <taxon>Leptospiraceae</taxon>
        <taxon>Leptospira</taxon>
    </lineage>
</organism>
<accession>M3FMU1</accession>
<reference evidence="1 2" key="1">
    <citation type="submission" date="2013-01" db="EMBL/GenBank/DDBJ databases">
        <authorList>
            <person name="Harkins D.M."/>
            <person name="Durkin A.S."/>
            <person name="Brinkac L.M."/>
            <person name="Haft D.H."/>
            <person name="Selengut J.D."/>
            <person name="Sanka R."/>
            <person name="DePew J."/>
            <person name="Purushe J."/>
            <person name="Tulsiani S.M."/>
            <person name="Graham G.C."/>
            <person name="Burns M.-A."/>
            <person name="Dohnt M.F."/>
            <person name="Smythe L.D."/>
            <person name="McKay D.B."/>
            <person name="Craig S.B."/>
            <person name="Vinetz J.M."/>
            <person name="Sutton G.G."/>
            <person name="Nierman W.C."/>
            <person name="Fouts D.E."/>
        </authorList>
    </citation>
    <scope>NUCLEOTIDE SEQUENCE [LARGE SCALE GENOMIC DNA]</scope>
    <source>
        <strain evidence="1 2">LT2116</strain>
    </source>
</reference>
<evidence type="ECO:0000313" key="2">
    <source>
        <dbReference type="Proteomes" id="UP000011770"/>
    </source>
</evidence>
<gene>
    <name evidence="1" type="ORF">LEP1GSC188_2378</name>
</gene>
<name>M3FMU1_9LEPT</name>
<dbReference type="Proteomes" id="UP000011770">
    <property type="component" value="Unassembled WGS sequence"/>
</dbReference>
<protein>
    <submittedName>
        <fullName evidence="1">Uncharacterized protein</fullName>
    </submittedName>
</protein>
<sequence>MGRDNGTSIDYDHLGLFAYKDAPSDIYQRIANWLKEIEITKTTSSPADP</sequence>
<proteinExistence type="predicted"/>
<dbReference type="EMBL" id="AHOR02000031">
    <property type="protein sequence ID" value="EMF81672.1"/>
    <property type="molecule type" value="Genomic_DNA"/>
</dbReference>
<dbReference type="AlphaFoldDB" id="M3FMU1"/>